<evidence type="ECO:0000256" key="1">
    <source>
        <dbReference type="ARBA" id="ARBA00011073"/>
    </source>
</evidence>
<keyword evidence="4 5" id="KW-0720">Serine protease</keyword>
<evidence type="ECO:0000256" key="6">
    <source>
        <dbReference type="RuleBase" id="RU003355"/>
    </source>
</evidence>
<feature type="active site" description="Charge relay system" evidence="5">
    <location>
        <position position="30"/>
    </location>
</feature>
<dbReference type="InterPro" id="IPR023827">
    <property type="entry name" value="Peptidase_S8_Asp-AS"/>
</dbReference>
<keyword evidence="3 5" id="KW-0378">Hydrolase</keyword>
<dbReference type="PROSITE" id="PS00138">
    <property type="entry name" value="SUBTILASE_SER"/>
    <property type="match status" value="1"/>
</dbReference>
<feature type="active site" description="Charge relay system" evidence="5">
    <location>
        <position position="429"/>
    </location>
</feature>
<dbReference type="SUPFAM" id="SSF52743">
    <property type="entry name" value="Subtilisin-like"/>
    <property type="match status" value="1"/>
</dbReference>
<dbReference type="Proteomes" id="UP000830639">
    <property type="component" value="Chromosome"/>
</dbReference>
<evidence type="ECO:0000256" key="4">
    <source>
        <dbReference type="ARBA" id="ARBA00022825"/>
    </source>
</evidence>
<organism evidence="8 9">
    <name type="scientific">Gottfriedia acidiceleris</name>
    <dbReference type="NCBI Taxonomy" id="371036"/>
    <lineage>
        <taxon>Bacteria</taxon>
        <taxon>Bacillati</taxon>
        <taxon>Bacillota</taxon>
        <taxon>Bacilli</taxon>
        <taxon>Bacillales</taxon>
        <taxon>Bacillaceae</taxon>
        <taxon>Gottfriedia</taxon>
    </lineage>
</organism>
<dbReference type="InterPro" id="IPR022398">
    <property type="entry name" value="Peptidase_S8_His-AS"/>
</dbReference>
<accession>A0ABY4JUN0</accession>
<evidence type="ECO:0000256" key="5">
    <source>
        <dbReference type="PROSITE-ProRule" id="PRU01240"/>
    </source>
</evidence>
<sequence>MAASKELVQAQKVWESYGYQGEGLVVGVIDSGIDWTHKDLTLTDKGKQQEKWTKENIQEKFAETNVNEIWYSDKVPTGYDWADDDTDVIPGEYGSPHGTHVSGTIGANGDETTDGVKGIAPGVQLLAEKVFSDYGGGAYEDDLIAGIQHAVTMGADVINMSLGSDSGWVGEEDDPVQKAIRQATEQGTLVVVAGGNAAYSTKNYLLERSFQPFADNPDIGTVGSPSVSPFALSVASFENSKMHMDSMKSTTDESFPYKNQAGKKLTDVLEKGKNYDFVYVGEGRAADYSGKNVEGKIVVTKPIPSTGYRGNVTFQQEAAKRGAIALIQVPPSDLPDFPDIDFSPYFLTSVTTSKAVGDALISKLTKGQNISMQLSSGVYVDNENKNKMSSFSSYGAPYTLDFKPEISAPGGNIYSTVPGNQYDVYSGTSMATPHVAGGAALLLQSLYNKGLSHSEETVLKSKIALMNTSTIIMDPSTNNTLPYSPRIQGSGLMQIQNAITTPAIITRKGAPLEQAGAVALKEITNDRAIFNLNVEAFKNLNLKDDLEYSVYVDVLTDGTETKEFDYDNDGKKDYSNEYLTLQSKRVEGASVYVNGEKITGSQGIGLKIKQGHEKNLNIEIRLPRTLKKDEFIEGFVRLIPTGANKDKAVPLSMPYMGYLGDWTKPKNIDPAPWNDGVFVGYTVLWNEVSEAPLGYDRMTNSFNLGHMTISPNTFAPGVYPSFQVLRNLKETEMYIEDQNGKKVKWLGNLSEFTPDGSPYKFTKNNMANGDFYYMLDYFSVPNYTWNETNEKGEFVSDGTYNYVIKSTLDYNTAKPQYVKLPVKVDSKAVKVSNIQVKPKNGKYEVSFNAADSAGGSGYNGAIVFVNGEYYETNEGETSLIVPIEPKGIVVMAYDYAYNQSYTVWGDQSYIDYNMVLSWFYVSGTNVNENNPAQITGYANNRVDWKIYVKDANGNIIETKEVLNEHTLRMKWTPESNIPDGTYYISAGVTTKDGFKVTTDSEKITVKR</sequence>
<dbReference type="SUPFAM" id="SSF52025">
    <property type="entry name" value="PA domain"/>
    <property type="match status" value="1"/>
</dbReference>
<evidence type="ECO:0000256" key="3">
    <source>
        <dbReference type="ARBA" id="ARBA00022801"/>
    </source>
</evidence>
<dbReference type="Pfam" id="PF00082">
    <property type="entry name" value="Peptidase_S8"/>
    <property type="match status" value="1"/>
</dbReference>
<dbReference type="InterPro" id="IPR015500">
    <property type="entry name" value="Peptidase_S8_subtilisin-rel"/>
</dbReference>
<dbReference type="InterPro" id="IPR051048">
    <property type="entry name" value="Peptidase_S8/S53_subtilisin"/>
</dbReference>
<protein>
    <submittedName>
        <fullName evidence="8">S8 family serine peptidase</fullName>
    </submittedName>
</protein>
<evidence type="ECO:0000313" key="9">
    <source>
        <dbReference type="Proteomes" id="UP000830639"/>
    </source>
</evidence>
<dbReference type="EMBL" id="CP096034">
    <property type="protein sequence ID" value="UPM56523.1"/>
    <property type="molecule type" value="Genomic_DNA"/>
</dbReference>
<dbReference type="CDD" id="cd07475">
    <property type="entry name" value="Peptidases_S8_C5a_Peptidase"/>
    <property type="match status" value="1"/>
</dbReference>
<dbReference type="PANTHER" id="PTHR43399">
    <property type="entry name" value="SUBTILISIN-RELATED"/>
    <property type="match status" value="1"/>
</dbReference>
<dbReference type="Gene3D" id="2.60.40.1710">
    <property type="entry name" value="Subtilisin-like superfamily"/>
    <property type="match status" value="1"/>
</dbReference>
<gene>
    <name evidence="8" type="ORF">MY490_16640</name>
</gene>
<feature type="domain" description="Peptidase S8/S53" evidence="7">
    <location>
        <begin position="21"/>
        <end position="491"/>
    </location>
</feature>
<dbReference type="InterPro" id="IPR046450">
    <property type="entry name" value="PA_dom_sf"/>
</dbReference>
<dbReference type="PROSITE" id="PS00136">
    <property type="entry name" value="SUBTILASE_ASP"/>
    <property type="match status" value="1"/>
</dbReference>
<dbReference type="InterPro" id="IPR000209">
    <property type="entry name" value="Peptidase_S8/S53_dom"/>
</dbReference>
<proteinExistence type="inferred from homology"/>
<keyword evidence="9" id="KW-1185">Reference proteome</keyword>
<comment type="similarity">
    <text evidence="1 5 6">Belongs to the peptidase S8 family.</text>
</comment>
<name>A0ABY4JUN0_9BACI</name>
<keyword evidence="2 5" id="KW-0645">Protease</keyword>
<dbReference type="Gene3D" id="3.50.30.30">
    <property type="match status" value="1"/>
</dbReference>
<dbReference type="PANTHER" id="PTHR43399:SF4">
    <property type="entry name" value="CELL WALL-ASSOCIATED PROTEASE"/>
    <property type="match status" value="1"/>
</dbReference>
<evidence type="ECO:0000259" key="7">
    <source>
        <dbReference type="Pfam" id="PF00082"/>
    </source>
</evidence>
<dbReference type="PROSITE" id="PS00137">
    <property type="entry name" value="SUBTILASE_HIS"/>
    <property type="match status" value="1"/>
</dbReference>
<dbReference type="InterPro" id="IPR036852">
    <property type="entry name" value="Peptidase_S8/S53_dom_sf"/>
</dbReference>
<dbReference type="InterPro" id="IPR034216">
    <property type="entry name" value="C5a_Peptidase"/>
</dbReference>
<dbReference type="Gene3D" id="3.40.50.200">
    <property type="entry name" value="Peptidase S8/S53 domain"/>
    <property type="match status" value="1"/>
</dbReference>
<evidence type="ECO:0000313" key="8">
    <source>
        <dbReference type="EMBL" id="UPM56523.1"/>
    </source>
</evidence>
<dbReference type="PRINTS" id="PR00723">
    <property type="entry name" value="SUBTILISIN"/>
</dbReference>
<dbReference type="PROSITE" id="PS51892">
    <property type="entry name" value="SUBTILASE"/>
    <property type="match status" value="1"/>
</dbReference>
<reference evidence="8 9" key="1">
    <citation type="submission" date="2022-04" db="EMBL/GenBank/DDBJ databases">
        <title>Mechanism of arsenic methylation and mitigation arsenic toxicity by Bacillus sp. LH14 from an Arsenic-Contaminated Paddy Soil.</title>
        <authorList>
            <person name="Wang D."/>
        </authorList>
    </citation>
    <scope>NUCLEOTIDE SEQUENCE [LARGE SCALE GENOMIC DNA]</scope>
    <source>
        <strain evidence="8 9">LH14</strain>
    </source>
</reference>
<feature type="active site" description="Charge relay system" evidence="5">
    <location>
        <position position="97"/>
    </location>
</feature>
<dbReference type="InterPro" id="IPR023828">
    <property type="entry name" value="Peptidase_S8_Ser-AS"/>
</dbReference>
<evidence type="ECO:0000256" key="2">
    <source>
        <dbReference type="ARBA" id="ARBA00022670"/>
    </source>
</evidence>